<accession>A0A3A4NEC1</accession>
<dbReference type="AlphaFoldDB" id="A0A3A4NEC1"/>
<dbReference type="NCBIfam" id="TIGR00268">
    <property type="entry name" value="ATP-dependent sacrificial sulfur transferase LarE"/>
    <property type="match status" value="1"/>
</dbReference>
<dbReference type="InterPro" id="IPR022310">
    <property type="entry name" value="NAD/GMP_synthase"/>
</dbReference>
<name>A0A3A4NEC1_ABYX5</name>
<dbReference type="Gene3D" id="3.40.50.620">
    <property type="entry name" value="HUPs"/>
    <property type="match status" value="1"/>
</dbReference>
<evidence type="ECO:0000313" key="4">
    <source>
        <dbReference type="Proteomes" id="UP000265882"/>
    </source>
</evidence>
<keyword evidence="3" id="KW-0808">Transferase</keyword>
<dbReference type="SUPFAM" id="SSF52402">
    <property type="entry name" value="Adenine nucleotide alpha hydrolases-like"/>
    <property type="match status" value="1"/>
</dbReference>
<dbReference type="PANTHER" id="PTHR43169">
    <property type="entry name" value="EXSB FAMILY PROTEIN"/>
    <property type="match status" value="1"/>
</dbReference>
<protein>
    <submittedName>
        <fullName evidence="3">ATP-dependent sacrificial sulfur transferase LarE</fullName>
    </submittedName>
</protein>
<feature type="domain" description="NAD/GMP synthase" evidence="2">
    <location>
        <begin position="8"/>
        <end position="81"/>
    </location>
</feature>
<proteinExistence type="predicted"/>
<organism evidence="3 4">
    <name type="scientific">Abyssobacteria bacterium (strain SURF_5)</name>
    <dbReference type="NCBI Taxonomy" id="2093360"/>
    <lineage>
        <taxon>Bacteria</taxon>
        <taxon>Pseudomonadati</taxon>
        <taxon>Candidatus Hydrogenedentota</taxon>
        <taxon>Candidatus Abyssobacteria</taxon>
    </lineage>
</organism>
<dbReference type="PANTHER" id="PTHR43169:SF2">
    <property type="entry name" value="NAD_GMP SYNTHASE DOMAIN-CONTAINING PROTEIN"/>
    <property type="match status" value="1"/>
</dbReference>
<reference evidence="3 4" key="1">
    <citation type="journal article" date="2017" name="ISME J.">
        <title>Energy and carbon metabolisms in a deep terrestrial subsurface fluid microbial community.</title>
        <authorList>
            <person name="Momper L."/>
            <person name="Jungbluth S.P."/>
            <person name="Lee M.D."/>
            <person name="Amend J.P."/>
        </authorList>
    </citation>
    <scope>NUCLEOTIDE SEQUENCE [LARGE SCALE GENOMIC DNA]</scope>
    <source>
        <strain evidence="3">SURF_5</strain>
    </source>
</reference>
<feature type="active site" description="Nucleophile and sulfur donor" evidence="1">
    <location>
        <position position="175"/>
    </location>
</feature>
<dbReference type="Pfam" id="PF02540">
    <property type="entry name" value="NAD_synthase"/>
    <property type="match status" value="1"/>
</dbReference>
<dbReference type="CDD" id="cd01990">
    <property type="entry name" value="LarE-like"/>
    <property type="match status" value="1"/>
</dbReference>
<comment type="caution">
    <text evidence="3">The sequence shown here is derived from an EMBL/GenBank/DDBJ whole genome shotgun (WGS) entry which is preliminary data.</text>
</comment>
<dbReference type="Proteomes" id="UP000265882">
    <property type="component" value="Unassembled WGS sequence"/>
</dbReference>
<evidence type="ECO:0000259" key="2">
    <source>
        <dbReference type="Pfam" id="PF02540"/>
    </source>
</evidence>
<gene>
    <name evidence="3" type="primary">larE</name>
    <name evidence="3" type="ORF">C4520_17660</name>
</gene>
<evidence type="ECO:0000256" key="1">
    <source>
        <dbReference type="PIRSR" id="PIRSR006661-1"/>
    </source>
</evidence>
<dbReference type="InterPro" id="IPR014729">
    <property type="entry name" value="Rossmann-like_a/b/a_fold"/>
</dbReference>
<evidence type="ECO:0000313" key="3">
    <source>
        <dbReference type="EMBL" id="RJP17085.1"/>
    </source>
</evidence>
<dbReference type="InterPro" id="IPR005232">
    <property type="entry name" value="LarE"/>
</dbReference>
<dbReference type="InterPro" id="IPR052188">
    <property type="entry name" value="Ni-pincer_cofactor_biosynth"/>
</dbReference>
<dbReference type="GO" id="GO:0006163">
    <property type="term" value="P:purine nucleotide metabolic process"/>
    <property type="evidence" value="ECO:0007669"/>
    <property type="project" value="UniProtKB-ARBA"/>
</dbReference>
<dbReference type="PIRSF" id="PIRSF006661">
    <property type="entry name" value="PP-lp_UCP006661"/>
    <property type="match status" value="1"/>
</dbReference>
<dbReference type="EMBL" id="QZKU01000121">
    <property type="protein sequence ID" value="RJP17085.1"/>
    <property type="molecule type" value="Genomic_DNA"/>
</dbReference>
<dbReference type="GO" id="GO:0016783">
    <property type="term" value="F:sulfurtransferase activity"/>
    <property type="evidence" value="ECO:0007669"/>
    <property type="project" value="InterPro"/>
</dbReference>
<sequence>MLEEKKQKLQSILQDMGSMLVAFSGGVDSTFLLRSALDAVGPQNVLAVTATSSTYPKAEFEEACRLARQMRARHLVIESEETEIAEFVQNPPNRCYYCKRELFGKLVKVAKTERLNTVVDGSNLDDQADYRPGGRAAVELGVRSPLREAGLTKSDIRQLSKELDLPTWNKPSFACLSSRFPYGQEISADKLERVDAAERFLRGKGFKQVRVRHHDHTARIEVPPSEMSLFFNTALIAEIVGELKRIGYTYITLDLEGYRTGSMNEVLSEDQK</sequence>